<organism evidence="1 2">
    <name type="scientific">Eumeta variegata</name>
    <name type="common">Bagworm moth</name>
    <name type="synonym">Eumeta japonica</name>
    <dbReference type="NCBI Taxonomy" id="151549"/>
    <lineage>
        <taxon>Eukaryota</taxon>
        <taxon>Metazoa</taxon>
        <taxon>Ecdysozoa</taxon>
        <taxon>Arthropoda</taxon>
        <taxon>Hexapoda</taxon>
        <taxon>Insecta</taxon>
        <taxon>Pterygota</taxon>
        <taxon>Neoptera</taxon>
        <taxon>Endopterygota</taxon>
        <taxon>Lepidoptera</taxon>
        <taxon>Glossata</taxon>
        <taxon>Ditrysia</taxon>
        <taxon>Tineoidea</taxon>
        <taxon>Psychidae</taxon>
        <taxon>Oiketicinae</taxon>
        <taxon>Eumeta</taxon>
    </lineage>
</organism>
<comment type="caution">
    <text evidence="1">The sequence shown here is derived from an EMBL/GenBank/DDBJ whole genome shotgun (WGS) entry which is preliminary data.</text>
</comment>
<evidence type="ECO:0000313" key="2">
    <source>
        <dbReference type="Proteomes" id="UP000299102"/>
    </source>
</evidence>
<proteinExistence type="predicted"/>
<accession>A0A4C1WRV1</accession>
<reference evidence="1 2" key="1">
    <citation type="journal article" date="2019" name="Commun. Biol.">
        <title>The bagworm genome reveals a unique fibroin gene that provides high tensile strength.</title>
        <authorList>
            <person name="Kono N."/>
            <person name="Nakamura H."/>
            <person name="Ohtoshi R."/>
            <person name="Tomita M."/>
            <person name="Numata K."/>
            <person name="Arakawa K."/>
        </authorList>
    </citation>
    <scope>NUCLEOTIDE SEQUENCE [LARGE SCALE GENOMIC DNA]</scope>
</reference>
<sequence>MNDVAASSTKTVAETGDSPMGGAGAFWAESVISAVLGYTEALGHIELGPLGSHKLSLLATQIWSRLESQIRRE</sequence>
<keyword evidence="2" id="KW-1185">Reference proteome</keyword>
<dbReference type="AlphaFoldDB" id="A0A4C1WRV1"/>
<evidence type="ECO:0000313" key="1">
    <source>
        <dbReference type="EMBL" id="GBP53282.1"/>
    </source>
</evidence>
<name>A0A4C1WRV1_EUMVA</name>
<dbReference type="EMBL" id="BGZK01000620">
    <property type="protein sequence ID" value="GBP53282.1"/>
    <property type="molecule type" value="Genomic_DNA"/>
</dbReference>
<protein>
    <submittedName>
        <fullName evidence="1">Uncharacterized protein</fullName>
    </submittedName>
</protein>
<gene>
    <name evidence="1" type="ORF">EVAR_44283_1</name>
</gene>
<dbReference type="Proteomes" id="UP000299102">
    <property type="component" value="Unassembled WGS sequence"/>
</dbReference>